<accession>A0ABN1UED8</accession>
<evidence type="ECO:0000313" key="5">
    <source>
        <dbReference type="EMBL" id="GAA1136769.1"/>
    </source>
</evidence>
<dbReference type="Pfam" id="PF01494">
    <property type="entry name" value="FAD_binding_3"/>
    <property type="match status" value="1"/>
</dbReference>
<dbReference type="InterPro" id="IPR002938">
    <property type="entry name" value="FAD-bd"/>
</dbReference>
<evidence type="ECO:0000256" key="1">
    <source>
        <dbReference type="ARBA" id="ARBA00001974"/>
    </source>
</evidence>
<reference evidence="5 6" key="1">
    <citation type="journal article" date="2019" name="Int. J. Syst. Evol. Microbiol.">
        <title>The Global Catalogue of Microorganisms (GCM) 10K type strain sequencing project: providing services to taxonomists for standard genome sequencing and annotation.</title>
        <authorList>
            <consortium name="The Broad Institute Genomics Platform"/>
            <consortium name="The Broad Institute Genome Sequencing Center for Infectious Disease"/>
            <person name="Wu L."/>
            <person name="Ma J."/>
        </authorList>
    </citation>
    <scope>NUCLEOTIDE SEQUENCE [LARGE SCALE GENOMIC DNA]</scope>
    <source>
        <strain evidence="5 6">JCM 11813</strain>
    </source>
</reference>
<protein>
    <recommendedName>
        <fullName evidence="4">FAD-binding domain-containing protein</fullName>
    </recommendedName>
</protein>
<sequence length="437" mass="48193">MYGGPPVVVVGNGPVGQTAALLLARWEIPTVVVDAQERREVVGSRSICQQRETLDIWDTVGAGKAIADEGVTWRVARTYYRGHELFHVEFADSSASPFPPWVNIGQARVEQLLDERIADAPLVDVRWGTTVTGITQTEDGATVETTNGTLETPYVVACAGAHGDVARDAVGATFEGRSFGDRFLICDIRCALPDRELERRFYFDPEWNPGRQVLMHPCPDSTYRIDWQVAPGFDLDRELANGDLDRRIRQIVGASDYEVVWATVYRFHSRCATTMGRGRVLLAGDCAHLMAPFGARGLNSGVADAENAAWRIAWALHGWADPRVVDEYDGERRAAARDNLAITSRTMDFLVPQSEQGWAHRRAVLERALSDPAAQAQIDSGKLYAPFRYGDDPNPVVGALHPDHTVRAAARRTSGEFLTHDNLVVRPDGHVVGLVRD</sequence>
<keyword evidence="2" id="KW-0285">Flavoprotein</keyword>
<dbReference type="Gene3D" id="3.30.70.2450">
    <property type="match status" value="1"/>
</dbReference>
<dbReference type="PRINTS" id="PR00420">
    <property type="entry name" value="RNGMNOXGNASE"/>
</dbReference>
<evidence type="ECO:0000256" key="3">
    <source>
        <dbReference type="ARBA" id="ARBA00022827"/>
    </source>
</evidence>
<dbReference type="RefSeq" id="WP_343906969.1">
    <property type="nucleotide sequence ID" value="NZ_BAAAJE010000006.1"/>
</dbReference>
<dbReference type="Proteomes" id="UP001499979">
    <property type="component" value="Unassembled WGS sequence"/>
</dbReference>
<dbReference type="SUPFAM" id="SSF51905">
    <property type="entry name" value="FAD/NAD(P)-binding domain"/>
    <property type="match status" value="1"/>
</dbReference>
<comment type="cofactor">
    <cofactor evidence="1">
        <name>FAD</name>
        <dbReference type="ChEBI" id="CHEBI:57692"/>
    </cofactor>
</comment>
<evidence type="ECO:0000313" key="6">
    <source>
        <dbReference type="Proteomes" id="UP001499979"/>
    </source>
</evidence>
<dbReference type="InterPro" id="IPR050641">
    <property type="entry name" value="RIFMO-like"/>
</dbReference>
<dbReference type="InterPro" id="IPR036188">
    <property type="entry name" value="FAD/NAD-bd_sf"/>
</dbReference>
<comment type="caution">
    <text evidence="5">The sequence shown here is derived from an EMBL/GenBank/DDBJ whole genome shotgun (WGS) entry which is preliminary data.</text>
</comment>
<evidence type="ECO:0000256" key="2">
    <source>
        <dbReference type="ARBA" id="ARBA00022630"/>
    </source>
</evidence>
<dbReference type="Gene3D" id="3.50.50.60">
    <property type="entry name" value="FAD/NAD(P)-binding domain"/>
    <property type="match status" value="1"/>
</dbReference>
<dbReference type="PANTHER" id="PTHR43004">
    <property type="entry name" value="TRK SYSTEM POTASSIUM UPTAKE PROTEIN"/>
    <property type="match status" value="1"/>
</dbReference>
<evidence type="ECO:0000259" key="4">
    <source>
        <dbReference type="Pfam" id="PF01494"/>
    </source>
</evidence>
<keyword evidence="3" id="KW-0274">FAD</keyword>
<name>A0ABN1UED8_9ACTN</name>
<organism evidence="5 6">
    <name type="scientific">Nocardioides aquiterrae</name>
    <dbReference type="NCBI Taxonomy" id="203799"/>
    <lineage>
        <taxon>Bacteria</taxon>
        <taxon>Bacillati</taxon>
        <taxon>Actinomycetota</taxon>
        <taxon>Actinomycetes</taxon>
        <taxon>Propionibacteriales</taxon>
        <taxon>Nocardioidaceae</taxon>
        <taxon>Nocardioides</taxon>
    </lineage>
</organism>
<gene>
    <name evidence="5" type="ORF">GCM10009606_16030</name>
</gene>
<proteinExistence type="predicted"/>
<feature type="domain" description="FAD-binding" evidence="4">
    <location>
        <begin position="6"/>
        <end position="340"/>
    </location>
</feature>
<keyword evidence="6" id="KW-1185">Reference proteome</keyword>
<dbReference type="EMBL" id="BAAAJE010000006">
    <property type="protein sequence ID" value="GAA1136769.1"/>
    <property type="molecule type" value="Genomic_DNA"/>
</dbReference>
<dbReference type="PANTHER" id="PTHR43004:SF19">
    <property type="entry name" value="BINDING MONOOXYGENASE, PUTATIVE (JCVI)-RELATED"/>
    <property type="match status" value="1"/>
</dbReference>